<dbReference type="AlphaFoldDB" id="A0A6C0AQ19"/>
<evidence type="ECO:0000313" key="1">
    <source>
        <dbReference type="EMBL" id="QHS81858.1"/>
    </source>
</evidence>
<sequence>MNAIQSTITLTFGECGENHAGMEKIGTTGTKGTGFSVQFLKDLRTRFEAKGLKCMTSNLAVGLPKGTVAEEAKILVVRNALDTILGMPNAHEALFAEQAALDVDKKALMYKRVVNKKARWNLCFANEGHEPNYEDGKGRVVAWSDVPLTKKLKTVLTELLGTEDLMGEGNYYYDIKTCGIGFHGDTERRKVAAVRLGCEMPIFWQWYHNYKPIGSKMGLKLNGGDLYFMSEKAVGTDWKESSKLTLRHAAGCAEYTGEEPEPSSTITQTVGK</sequence>
<organism evidence="1">
    <name type="scientific">viral metagenome</name>
    <dbReference type="NCBI Taxonomy" id="1070528"/>
    <lineage>
        <taxon>unclassified sequences</taxon>
        <taxon>metagenomes</taxon>
        <taxon>organismal metagenomes</taxon>
    </lineage>
</organism>
<protein>
    <recommendedName>
        <fullName evidence="2">Alpha-ketoglutarate-dependent dioxygenase AlkB-like domain-containing protein</fullName>
    </recommendedName>
</protein>
<accession>A0A6C0AQ19</accession>
<evidence type="ECO:0008006" key="2">
    <source>
        <dbReference type="Google" id="ProtNLM"/>
    </source>
</evidence>
<dbReference type="EMBL" id="MN740760">
    <property type="protein sequence ID" value="QHS81858.1"/>
    <property type="molecule type" value="Genomic_DNA"/>
</dbReference>
<name>A0A6C0AQ19_9ZZZZ</name>
<reference evidence="1" key="1">
    <citation type="journal article" date="2020" name="Nature">
        <title>Giant virus diversity and host interactions through global metagenomics.</title>
        <authorList>
            <person name="Schulz F."/>
            <person name="Roux S."/>
            <person name="Paez-Espino D."/>
            <person name="Jungbluth S."/>
            <person name="Walsh D.A."/>
            <person name="Denef V.J."/>
            <person name="McMahon K.D."/>
            <person name="Konstantinidis K.T."/>
            <person name="Eloe-Fadrosh E.A."/>
            <person name="Kyrpides N.C."/>
            <person name="Woyke T."/>
        </authorList>
    </citation>
    <scope>NUCLEOTIDE SEQUENCE</scope>
    <source>
        <strain evidence="1">GVMAG-S-1101164-72</strain>
    </source>
</reference>
<proteinExistence type="predicted"/>